<proteinExistence type="predicted"/>
<reference evidence="2" key="1">
    <citation type="journal article" date="2012" name="Proc. Natl. Acad. Sci. U.S.A.">
        <title>Antigenic diversity is generated by distinct evolutionary mechanisms in African trypanosome species.</title>
        <authorList>
            <person name="Jackson A.P."/>
            <person name="Berry A."/>
            <person name="Aslett M."/>
            <person name="Allison H.C."/>
            <person name="Burton P."/>
            <person name="Vavrova-Anderson J."/>
            <person name="Brown R."/>
            <person name="Browne H."/>
            <person name="Corton N."/>
            <person name="Hauser H."/>
            <person name="Gamble J."/>
            <person name="Gilderthorp R."/>
            <person name="Marcello L."/>
            <person name="McQuillan J."/>
            <person name="Otto T.D."/>
            <person name="Quail M.A."/>
            <person name="Sanders M.J."/>
            <person name="van Tonder A."/>
            <person name="Ginger M.L."/>
            <person name="Field M.C."/>
            <person name="Barry J.D."/>
            <person name="Hertz-Fowler C."/>
            <person name="Berriman M."/>
        </authorList>
    </citation>
    <scope>NUCLEOTIDE SEQUENCE</scope>
    <source>
        <strain evidence="2">IL3000</strain>
    </source>
</reference>
<evidence type="ECO:0000259" key="1">
    <source>
        <dbReference type="PROSITE" id="PS51746"/>
    </source>
</evidence>
<dbReference type="InterPro" id="IPR015655">
    <property type="entry name" value="PP2C"/>
</dbReference>
<dbReference type="InterPro" id="IPR001932">
    <property type="entry name" value="PPM-type_phosphatase-like_dom"/>
</dbReference>
<sequence length="349" mass="38399">MFSVTLFHHGIFILVPSVISTSTHLLTYRQKLRGVMDLFSPYTSHAQTALCAPVKDKYSLLMEDDKVRVGASSMQGWRNSMEDAHTIHLSLPNLPFHMAPEDGAMAAVFDGHSGCKTAQFAASHMLKWITSSDLFASGNIEAAIRSAFVRGDAVIHRSMPYEQSGCTGNCILLVQNHLYCSNVGDSRAVMCRGGVPFPLSEDHKPTLPKERERIKKAGCFVQNGRVNGVLSLSRALGDFSFKDQGLKPEEQAISPVPDVVHVTLTPQDEFVIIACDGVWEKLSNKKVINFVRDEIGEHGDLSLACERLMDFCLAPVAGSPGSDNMTVVIVQFKSIFLRKLESEFVCTHV</sequence>
<dbReference type="SMART" id="SM00332">
    <property type="entry name" value="PP2Cc"/>
    <property type="match status" value="1"/>
</dbReference>
<dbReference type="GO" id="GO:0004722">
    <property type="term" value="F:protein serine/threonine phosphatase activity"/>
    <property type="evidence" value="ECO:0007669"/>
    <property type="project" value="InterPro"/>
</dbReference>
<dbReference type="CDD" id="cd00143">
    <property type="entry name" value="PP2Cc"/>
    <property type="match status" value="1"/>
</dbReference>
<dbReference type="EMBL" id="HE575315">
    <property type="protein sequence ID" value="CCC89542.1"/>
    <property type="molecule type" value="Genomic_DNA"/>
</dbReference>
<accession>G0UJI9</accession>
<dbReference type="PANTHER" id="PTHR13832">
    <property type="entry name" value="PROTEIN PHOSPHATASE 2C"/>
    <property type="match status" value="1"/>
</dbReference>
<dbReference type="Pfam" id="PF00481">
    <property type="entry name" value="PP2C"/>
    <property type="match status" value="1"/>
</dbReference>
<feature type="domain" description="PPM-type phosphatase" evidence="1">
    <location>
        <begin position="68"/>
        <end position="332"/>
    </location>
</feature>
<organism evidence="2">
    <name type="scientific">Trypanosoma congolense (strain IL3000)</name>
    <dbReference type="NCBI Taxonomy" id="1068625"/>
    <lineage>
        <taxon>Eukaryota</taxon>
        <taxon>Discoba</taxon>
        <taxon>Euglenozoa</taxon>
        <taxon>Kinetoplastea</taxon>
        <taxon>Metakinetoplastina</taxon>
        <taxon>Trypanosomatida</taxon>
        <taxon>Trypanosomatidae</taxon>
        <taxon>Trypanosoma</taxon>
        <taxon>Nannomonas</taxon>
    </lineage>
</organism>
<dbReference type="InterPro" id="IPR036457">
    <property type="entry name" value="PPM-type-like_dom_sf"/>
</dbReference>
<protein>
    <recommendedName>
        <fullName evidence="1">PPM-type phosphatase domain-containing protein</fullName>
    </recommendedName>
</protein>
<dbReference type="Gene3D" id="3.60.40.10">
    <property type="entry name" value="PPM-type phosphatase domain"/>
    <property type="match status" value="1"/>
</dbReference>
<dbReference type="PROSITE" id="PS51746">
    <property type="entry name" value="PPM_2"/>
    <property type="match status" value="1"/>
</dbReference>
<dbReference type="SUPFAM" id="SSF81606">
    <property type="entry name" value="PP2C-like"/>
    <property type="match status" value="1"/>
</dbReference>
<dbReference type="AlphaFoldDB" id="G0UJI9"/>
<evidence type="ECO:0000313" key="2">
    <source>
        <dbReference type="EMBL" id="CCC89542.1"/>
    </source>
</evidence>
<dbReference type="VEuPathDB" id="TriTrypDB:TcIL3000_2_1200"/>
<name>G0UJI9_TRYCI</name>
<gene>
    <name evidence="2" type="ORF">TCIL3000_2_1200</name>
</gene>
<dbReference type="PANTHER" id="PTHR13832:SF843">
    <property type="entry name" value="PHOSPHATASE 2C, PUTATIVE-RELATED"/>
    <property type="match status" value="1"/>
</dbReference>